<comment type="caution">
    <text evidence="2">The sequence shown here is derived from an EMBL/GenBank/DDBJ whole genome shotgun (WGS) entry which is preliminary data.</text>
</comment>
<accession>A0A919A3L2</accession>
<feature type="region of interest" description="Disordered" evidence="1">
    <location>
        <begin position="38"/>
        <end position="61"/>
    </location>
</feature>
<evidence type="ECO:0000313" key="3">
    <source>
        <dbReference type="Proteomes" id="UP000641386"/>
    </source>
</evidence>
<organism evidence="2 3">
    <name type="scientific">Streptomyces spiralis</name>
    <dbReference type="NCBI Taxonomy" id="66376"/>
    <lineage>
        <taxon>Bacteria</taxon>
        <taxon>Bacillati</taxon>
        <taxon>Actinomycetota</taxon>
        <taxon>Actinomycetes</taxon>
        <taxon>Kitasatosporales</taxon>
        <taxon>Streptomycetaceae</taxon>
        <taxon>Streptomyces</taxon>
    </lineage>
</organism>
<protein>
    <submittedName>
        <fullName evidence="2">Uncharacterized protein</fullName>
    </submittedName>
</protein>
<gene>
    <name evidence="2" type="ORF">GCM10014715_46350</name>
</gene>
<dbReference type="EMBL" id="BNBC01000022">
    <property type="protein sequence ID" value="GHE84853.1"/>
    <property type="molecule type" value="Genomic_DNA"/>
</dbReference>
<proteinExistence type="predicted"/>
<sequence>MRGARERGVRCGEVVIRNSRSVEQAAVGGRHCADVRAELPSPHEENTSAAVRQPLSVRVEQ</sequence>
<reference evidence="2" key="1">
    <citation type="journal article" date="2014" name="Int. J. Syst. Evol. Microbiol.">
        <title>Complete genome sequence of Corynebacterium casei LMG S-19264T (=DSM 44701T), isolated from a smear-ripened cheese.</title>
        <authorList>
            <consortium name="US DOE Joint Genome Institute (JGI-PGF)"/>
            <person name="Walter F."/>
            <person name="Albersmeier A."/>
            <person name="Kalinowski J."/>
            <person name="Ruckert C."/>
        </authorList>
    </citation>
    <scope>NUCLEOTIDE SEQUENCE</scope>
    <source>
        <strain evidence="2">JCM 3302</strain>
    </source>
</reference>
<keyword evidence="3" id="KW-1185">Reference proteome</keyword>
<evidence type="ECO:0000313" key="2">
    <source>
        <dbReference type="EMBL" id="GHE84853.1"/>
    </source>
</evidence>
<evidence type="ECO:0000256" key="1">
    <source>
        <dbReference type="SAM" id="MobiDB-lite"/>
    </source>
</evidence>
<reference evidence="2" key="2">
    <citation type="submission" date="2020-09" db="EMBL/GenBank/DDBJ databases">
        <authorList>
            <person name="Sun Q."/>
            <person name="Ohkuma M."/>
        </authorList>
    </citation>
    <scope>NUCLEOTIDE SEQUENCE</scope>
    <source>
        <strain evidence="2">JCM 3302</strain>
    </source>
</reference>
<dbReference type="Proteomes" id="UP000641386">
    <property type="component" value="Unassembled WGS sequence"/>
</dbReference>
<name>A0A919A3L2_9ACTN</name>
<dbReference type="AlphaFoldDB" id="A0A919A3L2"/>